<comment type="caution">
    <text evidence="1">The sequence shown here is derived from an EMBL/GenBank/DDBJ whole genome shotgun (WGS) entry which is preliminary data.</text>
</comment>
<proteinExistence type="predicted"/>
<gene>
    <name evidence="1" type="ORF">STHAL_18215</name>
</gene>
<sequence length="61" mass="6234">MRISVSGEGRSVDIDIEGSSMQKLAAAEATALRLLSAVPAEKPATPIGFSATSDIDLSADD</sequence>
<dbReference type="Proteomes" id="UP000735541">
    <property type="component" value="Unassembled WGS sequence"/>
</dbReference>
<accession>A0ABS6TSY3</accession>
<protein>
    <recommendedName>
        <fullName evidence="3">YbaB/EbfC family nucleoid-associated protein</fullName>
    </recommendedName>
</protein>
<name>A0ABS6TSY3_STRHA</name>
<organism evidence="1 2">
    <name type="scientific">Streptomyces halstedii</name>
    <dbReference type="NCBI Taxonomy" id="1944"/>
    <lineage>
        <taxon>Bacteria</taxon>
        <taxon>Bacillati</taxon>
        <taxon>Actinomycetota</taxon>
        <taxon>Actinomycetes</taxon>
        <taxon>Kitasatosporales</taxon>
        <taxon>Streptomycetaceae</taxon>
        <taxon>Streptomyces</taxon>
    </lineage>
</organism>
<evidence type="ECO:0000313" key="1">
    <source>
        <dbReference type="EMBL" id="MBV7671387.1"/>
    </source>
</evidence>
<evidence type="ECO:0000313" key="2">
    <source>
        <dbReference type="Proteomes" id="UP000735541"/>
    </source>
</evidence>
<reference evidence="1 2" key="1">
    <citation type="submission" date="2021-07" db="EMBL/GenBank/DDBJ databases">
        <title>Sequencing Streptomyces halstedii LGO-A4 genome an citrus endophytic actinomycete.</title>
        <authorList>
            <person name="Samborskyy M."/>
            <person name="Scott N."/>
            <person name="Deglau R."/>
            <person name="Dickens S."/>
            <person name="Oliveira L.G."/>
        </authorList>
    </citation>
    <scope>NUCLEOTIDE SEQUENCE [LARGE SCALE GENOMIC DNA]</scope>
    <source>
        <strain evidence="1 2">LGO-A4</strain>
    </source>
</reference>
<evidence type="ECO:0008006" key="3">
    <source>
        <dbReference type="Google" id="ProtNLM"/>
    </source>
</evidence>
<dbReference type="RefSeq" id="WP_228869978.1">
    <property type="nucleotide sequence ID" value="NZ_JAHUVW010000001.1"/>
</dbReference>
<dbReference type="EMBL" id="JAHUVW010000001">
    <property type="protein sequence ID" value="MBV7671387.1"/>
    <property type="molecule type" value="Genomic_DNA"/>
</dbReference>
<keyword evidence="2" id="KW-1185">Reference proteome</keyword>